<protein>
    <recommendedName>
        <fullName evidence="3">F-box domain-containing protein</fullName>
    </recommendedName>
</protein>
<gene>
    <name evidence="1" type="ORF">PG993_008616</name>
</gene>
<keyword evidence="2" id="KW-1185">Reference proteome</keyword>
<dbReference type="SUPFAM" id="SSF81383">
    <property type="entry name" value="F-box domain"/>
    <property type="match status" value="1"/>
</dbReference>
<accession>A0ABR1T2M5</accession>
<dbReference type="EMBL" id="JAQQWK010000006">
    <property type="protein sequence ID" value="KAK8040205.1"/>
    <property type="molecule type" value="Genomic_DNA"/>
</dbReference>
<proteinExistence type="predicted"/>
<comment type="caution">
    <text evidence="1">The sequence shown here is derived from an EMBL/GenBank/DDBJ whole genome shotgun (WGS) entry which is preliminary data.</text>
</comment>
<sequence length="352" mass="40465">MAYMCPSPIPASDVSLYSRASSAASDDLLISGTRPVAVSDGKRHGLRTLPGFVRDWARKQWRLLRPPKPRVAPEKPLWWLRMQYNLVLSPLYRLPDELVLAICRNLEEGSDVYIMRQVCSLFRRIMSSAEFVRSVQMKIIVRCGRPIVDFPRLRVDWEDVFERLRRRRCCSACIDARLPKHIGGDSAYDAVMLRMANETRYCVRCQTRHPLIMFSHAQRNVSRGAICVMAEGGVAICPHHTISLDKLRDWQGIIRRRGDGQKTPPWLLRCELCFQDLEEPLRSLAYQPSATYLLPGAAKTAGTEGALCVQWTMPLRVDAKKQWPRWTRQCAGVGAIRTRPKQKRSKRLWPRQ</sequence>
<name>A0ABR1T2M5_9PEZI</name>
<dbReference type="Proteomes" id="UP001444661">
    <property type="component" value="Unassembled WGS sequence"/>
</dbReference>
<dbReference type="InterPro" id="IPR036047">
    <property type="entry name" value="F-box-like_dom_sf"/>
</dbReference>
<evidence type="ECO:0008006" key="3">
    <source>
        <dbReference type="Google" id="ProtNLM"/>
    </source>
</evidence>
<evidence type="ECO:0000313" key="1">
    <source>
        <dbReference type="EMBL" id="KAK8040205.1"/>
    </source>
</evidence>
<reference evidence="1 2" key="1">
    <citation type="submission" date="2023-01" db="EMBL/GenBank/DDBJ databases">
        <title>Analysis of 21 Apiospora genomes using comparative genomics revels a genus with tremendous synthesis potential of carbohydrate active enzymes and secondary metabolites.</title>
        <authorList>
            <person name="Sorensen T."/>
        </authorList>
    </citation>
    <scope>NUCLEOTIDE SEQUENCE [LARGE SCALE GENOMIC DNA]</scope>
    <source>
        <strain evidence="1 2">CBS 33761</strain>
    </source>
</reference>
<evidence type="ECO:0000313" key="2">
    <source>
        <dbReference type="Proteomes" id="UP001444661"/>
    </source>
</evidence>
<organism evidence="1 2">
    <name type="scientific">Apiospora rasikravindrae</name>
    <dbReference type="NCBI Taxonomy" id="990691"/>
    <lineage>
        <taxon>Eukaryota</taxon>
        <taxon>Fungi</taxon>
        <taxon>Dikarya</taxon>
        <taxon>Ascomycota</taxon>
        <taxon>Pezizomycotina</taxon>
        <taxon>Sordariomycetes</taxon>
        <taxon>Xylariomycetidae</taxon>
        <taxon>Amphisphaeriales</taxon>
        <taxon>Apiosporaceae</taxon>
        <taxon>Apiospora</taxon>
    </lineage>
</organism>